<proteinExistence type="predicted"/>
<sequence>MHAIIKMGDGKYYISSVFGYYNDVKSEGDYQRYLERIHTPYYVVFNEEKTKLIKWYNMQPDTEFLIKQVLIIDSDESGWNINEEDGTGGVSFLPRELADKIISEGSIPDDIMQQCKKIEESYVYDEYREIKTEKDIEDFDWATGNFHDAYIKEQKILEGGELYLRFSGIWGCQVEIWFWDDLEYCSESRNPEYSDPYWSCSTLELKNGYVYFVDGEIDVKEITDGYCWFKARHMKYHIIPN</sequence>
<accession>A0A9X3KD50</accession>
<evidence type="ECO:0000313" key="1">
    <source>
        <dbReference type="EMBL" id="MCZ7694929.1"/>
    </source>
</evidence>
<protein>
    <submittedName>
        <fullName evidence="1">Uncharacterized protein</fullName>
    </submittedName>
</protein>
<name>A0A9X3KD50_MEDGN</name>
<evidence type="ECO:0000313" key="2">
    <source>
        <dbReference type="Proteomes" id="UP001148455"/>
    </source>
</evidence>
<dbReference type="RefSeq" id="WP_269762986.1">
    <property type="nucleotide sequence ID" value="NZ_JAPZEC010000016.1"/>
</dbReference>
<gene>
    <name evidence="1" type="ORF">O8D18_12955</name>
</gene>
<reference evidence="1" key="1">
    <citation type="submission" date="2022-12" db="EMBL/GenBank/DDBJ databases">
        <title>Genome of R. gnavus strain RSHDN_123.</title>
        <authorList>
            <person name="Abdugheni R."/>
        </authorList>
    </citation>
    <scope>NUCLEOTIDE SEQUENCE</scope>
    <source>
        <strain evidence="1">RSHDN_123</strain>
    </source>
</reference>
<dbReference type="AlphaFoldDB" id="A0A9X3KD50"/>
<comment type="caution">
    <text evidence="1">The sequence shown here is derived from an EMBL/GenBank/DDBJ whole genome shotgun (WGS) entry which is preliminary data.</text>
</comment>
<dbReference type="EMBL" id="JAPZED010000017">
    <property type="protein sequence ID" value="MCZ7694929.1"/>
    <property type="molecule type" value="Genomic_DNA"/>
</dbReference>
<organism evidence="1 2">
    <name type="scientific">Mediterraneibacter gnavus</name>
    <name type="common">Ruminococcus gnavus</name>
    <dbReference type="NCBI Taxonomy" id="33038"/>
    <lineage>
        <taxon>Bacteria</taxon>
        <taxon>Bacillati</taxon>
        <taxon>Bacillota</taxon>
        <taxon>Clostridia</taxon>
        <taxon>Lachnospirales</taxon>
        <taxon>Lachnospiraceae</taxon>
        <taxon>Mediterraneibacter</taxon>
    </lineage>
</organism>
<dbReference type="Proteomes" id="UP001148455">
    <property type="component" value="Unassembled WGS sequence"/>
</dbReference>